<keyword evidence="1" id="KW-1133">Transmembrane helix</keyword>
<name>A0A0D2VWM4_GOSRA</name>
<proteinExistence type="predicted"/>
<dbReference type="AlphaFoldDB" id="A0A0D2VWM4"/>
<dbReference type="EMBL" id="CM001751">
    <property type="protein sequence ID" value="KJB76145.1"/>
    <property type="molecule type" value="Genomic_DNA"/>
</dbReference>
<evidence type="ECO:0000313" key="3">
    <source>
        <dbReference type="Proteomes" id="UP000032304"/>
    </source>
</evidence>
<accession>A0A0D2VWM4</accession>
<dbReference type="Gramene" id="KJB76145">
    <property type="protein sequence ID" value="KJB76145"/>
    <property type="gene ID" value="B456_012G075100"/>
</dbReference>
<keyword evidence="1" id="KW-0812">Transmembrane</keyword>
<dbReference type="Proteomes" id="UP000032304">
    <property type="component" value="Chromosome 12"/>
</dbReference>
<keyword evidence="1" id="KW-0472">Membrane</keyword>
<keyword evidence="3" id="KW-1185">Reference proteome</keyword>
<evidence type="ECO:0000313" key="2">
    <source>
        <dbReference type="EMBL" id="KJB76145.1"/>
    </source>
</evidence>
<feature type="transmembrane region" description="Helical" evidence="1">
    <location>
        <begin position="7"/>
        <end position="27"/>
    </location>
</feature>
<reference evidence="2 3" key="1">
    <citation type="journal article" date="2012" name="Nature">
        <title>Repeated polyploidization of Gossypium genomes and the evolution of spinnable cotton fibres.</title>
        <authorList>
            <person name="Paterson A.H."/>
            <person name="Wendel J.F."/>
            <person name="Gundlach H."/>
            <person name="Guo H."/>
            <person name="Jenkins J."/>
            <person name="Jin D."/>
            <person name="Llewellyn D."/>
            <person name="Showmaker K.C."/>
            <person name="Shu S."/>
            <person name="Udall J."/>
            <person name="Yoo M.J."/>
            <person name="Byers R."/>
            <person name="Chen W."/>
            <person name="Doron-Faigenboim A."/>
            <person name="Duke M.V."/>
            <person name="Gong L."/>
            <person name="Grimwood J."/>
            <person name="Grover C."/>
            <person name="Grupp K."/>
            <person name="Hu G."/>
            <person name="Lee T.H."/>
            <person name="Li J."/>
            <person name="Lin L."/>
            <person name="Liu T."/>
            <person name="Marler B.S."/>
            <person name="Page J.T."/>
            <person name="Roberts A.W."/>
            <person name="Romanel E."/>
            <person name="Sanders W.S."/>
            <person name="Szadkowski E."/>
            <person name="Tan X."/>
            <person name="Tang H."/>
            <person name="Xu C."/>
            <person name="Wang J."/>
            <person name="Wang Z."/>
            <person name="Zhang D."/>
            <person name="Zhang L."/>
            <person name="Ashrafi H."/>
            <person name="Bedon F."/>
            <person name="Bowers J.E."/>
            <person name="Brubaker C.L."/>
            <person name="Chee P.W."/>
            <person name="Das S."/>
            <person name="Gingle A.R."/>
            <person name="Haigler C.H."/>
            <person name="Harker D."/>
            <person name="Hoffmann L.V."/>
            <person name="Hovav R."/>
            <person name="Jones D.C."/>
            <person name="Lemke C."/>
            <person name="Mansoor S."/>
            <person name="ur Rahman M."/>
            <person name="Rainville L.N."/>
            <person name="Rambani A."/>
            <person name="Reddy U.K."/>
            <person name="Rong J.K."/>
            <person name="Saranga Y."/>
            <person name="Scheffler B.E."/>
            <person name="Scheffler J.A."/>
            <person name="Stelly D.M."/>
            <person name="Triplett B.A."/>
            <person name="Van Deynze A."/>
            <person name="Vaslin M.F."/>
            <person name="Waghmare V.N."/>
            <person name="Walford S.A."/>
            <person name="Wright R.J."/>
            <person name="Zaki E.A."/>
            <person name="Zhang T."/>
            <person name="Dennis E.S."/>
            <person name="Mayer K.F."/>
            <person name="Peterson D.G."/>
            <person name="Rokhsar D.S."/>
            <person name="Wang X."/>
            <person name="Schmutz J."/>
        </authorList>
    </citation>
    <scope>NUCLEOTIDE SEQUENCE [LARGE SCALE GENOMIC DNA]</scope>
</reference>
<gene>
    <name evidence="2" type="ORF">B456_012G075100</name>
</gene>
<evidence type="ECO:0000256" key="1">
    <source>
        <dbReference type="SAM" id="Phobius"/>
    </source>
</evidence>
<organism evidence="2 3">
    <name type="scientific">Gossypium raimondii</name>
    <name type="common">Peruvian cotton</name>
    <name type="synonym">Gossypium klotzschianum subsp. raimondii</name>
    <dbReference type="NCBI Taxonomy" id="29730"/>
    <lineage>
        <taxon>Eukaryota</taxon>
        <taxon>Viridiplantae</taxon>
        <taxon>Streptophyta</taxon>
        <taxon>Embryophyta</taxon>
        <taxon>Tracheophyta</taxon>
        <taxon>Spermatophyta</taxon>
        <taxon>Magnoliopsida</taxon>
        <taxon>eudicotyledons</taxon>
        <taxon>Gunneridae</taxon>
        <taxon>Pentapetalae</taxon>
        <taxon>rosids</taxon>
        <taxon>malvids</taxon>
        <taxon>Malvales</taxon>
        <taxon>Malvaceae</taxon>
        <taxon>Malvoideae</taxon>
        <taxon>Gossypium</taxon>
    </lineage>
</organism>
<feature type="transmembrane region" description="Helical" evidence="1">
    <location>
        <begin position="47"/>
        <end position="67"/>
    </location>
</feature>
<protein>
    <submittedName>
        <fullName evidence="2">Uncharacterized protein</fullName>
    </submittedName>
</protein>
<sequence>MKIPSFLFIYFIHFASSLPSISITFSYRQDFHQPISFSNTSFSSPSLTFSSLSTAFTATFFLSTLLLKSGTFSLQQNFSPF</sequence>